<feature type="transmembrane region" description="Helical" evidence="2">
    <location>
        <begin position="32"/>
        <end position="49"/>
    </location>
</feature>
<accession>A0AB39LSF5</accession>
<name>A0AB39LSF5_9ACTN</name>
<organism evidence="4">
    <name type="scientific">Streptomyces sp. R02</name>
    <dbReference type="NCBI Taxonomy" id="3238623"/>
    <lineage>
        <taxon>Bacteria</taxon>
        <taxon>Bacillati</taxon>
        <taxon>Actinomycetota</taxon>
        <taxon>Actinomycetes</taxon>
        <taxon>Kitasatosporales</taxon>
        <taxon>Streptomycetaceae</taxon>
        <taxon>Streptomyces</taxon>
    </lineage>
</organism>
<dbReference type="RefSeq" id="WP_369157999.1">
    <property type="nucleotide sequence ID" value="NZ_CP163429.1"/>
</dbReference>
<dbReference type="EMBL" id="CP163429">
    <property type="protein sequence ID" value="XDP95901.1"/>
    <property type="molecule type" value="Genomic_DNA"/>
</dbReference>
<sequence length="253" mass="26196">MTSPDPSREPEPTKPAGSATPQYKDRIYRSPAGIAGGVLVLGIIAWLGIDAVVVGEGRAPWLALATMLFLVPLVFAYTLRPAVFVNDDRLRVRNPLRMVVLPWGQVASLRSGFSNEVVDDSGTTYQLWALPVSVRARSKAARQEARAARAASRAGQGGAGGGRGSGGRGDGRGGAGVPGGAVGAADLGAGAALAAGGPRRAETDRAMDELRELHERRQEAAEAQGEVTVRWAYEVIAPAVAGAVLLGVLWGLG</sequence>
<feature type="domain" description="Low molecular weight protein antigen 6 PH" evidence="3">
    <location>
        <begin position="80"/>
        <end position="150"/>
    </location>
</feature>
<feature type="compositionally biased region" description="Gly residues" evidence="1">
    <location>
        <begin position="155"/>
        <end position="177"/>
    </location>
</feature>
<keyword evidence="2" id="KW-1133">Transmembrane helix</keyword>
<proteinExistence type="predicted"/>
<dbReference type="InterPro" id="IPR019692">
    <property type="entry name" value="CFP-6_PH"/>
</dbReference>
<feature type="transmembrane region" description="Helical" evidence="2">
    <location>
        <begin position="231"/>
        <end position="252"/>
    </location>
</feature>
<gene>
    <name evidence="4" type="ORF">AB5J57_21335</name>
</gene>
<feature type="region of interest" description="Disordered" evidence="1">
    <location>
        <begin position="145"/>
        <end position="177"/>
    </location>
</feature>
<protein>
    <submittedName>
        <fullName evidence="4">PH domain-containing protein</fullName>
    </submittedName>
</protein>
<keyword evidence="2" id="KW-0472">Membrane</keyword>
<reference evidence="4" key="1">
    <citation type="submission" date="2024-07" db="EMBL/GenBank/DDBJ databases">
        <authorList>
            <person name="Yu S.T."/>
        </authorList>
    </citation>
    <scope>NUCLEOTIDE SEQUENCE</scope>
    <source>
        <strain evidence="4">R02</strain>
    </source>
</reference>
<dbReference type="AlphaFoldDB" id="A0AB39LSF5"/>
<feature type="region of interest" description="Disordered" evidence="1">
    <location>
        <begin position="1"/>
        <end position="22"/>
    </location>
</feature>
<evidence type="ECO:0000313" key="4">
    <source>
        <dbReference type="EMBL" id="XDP95901.1"/>
    </source>
</evidence>
<keyword evidence="2" id="KW-0812">Transmembrane</keyword>
<feature type="compositionally biased region" description="Basic and acidic residues" evidence="1">
    <location>
        <begin position="1"/>
        <end position="12"/>
    </location>
</feature>
<evidence type="ECO:0000259" key="3">
    <source>
        <dbReference type="Pfam" id="PF10756"/>
    </source>
</evidence>
<evidence type="ECO:0000256" key="1">
    <source>
        <dbReference type="SAM" id="MobiDB-lite"/>
    </source>
</evidence>
<feature type="transmembrane region" description="Helical" evidence="2">
    <location>
        <begin position="61"/>
        <end position="79"/>
    </location>
</feature>
<evidence type="ECO:0000256" key="2">
    <source>
        <dbReference type="SAM" id="Phobius"/>
    </source>
</evidence>
<dbReference type="Pfam" id="PF10756">
    <property type="entry name" value="bPH_6"/>
    <property type="match status" value="1"/>
</dbReference>